<name>A0A975GGI9_9BACT</name>
<dbReference type="EMBL" id="CP061799">
    <property type="protein sequence ID" value="QTA80294.1"/>
    <property type="molecule type" value="Genomic_DNA"/>
</dbReference>
<proteinExistence type="predicted"/>
<dbReference type="RefSeq" id="WP_207691960.1">
    <property type="nucleotide sequence ID" value="NZ_CP061799.1"/>
</dbReference>
<dbReference type="KEGG" id="dli:dnl_25910"/>
<accession>A0A975GGI9</accession>
<reference evidence="1" key="1">
    <citation type="journal article" date="2021" name="Microb. Physiol.">
        <title>Proteogenomic Insights into the Physiology of Marine, Sulfate-Reducing, Filamentous Desulfonema limicola and Desulfonema magnum.</title>
        <authorList>
            <person name="Schnaars V."/>
            <person name="Wohlbrand L."/>
            <person name="Scheve S."/>
            <person name="Hinrichs C."/>
            <person name="Reinhardt R."/>
            <person name="Rabus R."/>
        </authorList>
    </citation>
    <scope>NUCLEOTIDE SEQUENCE</scope>
    <source>
        <strain evidence="1">5ac10</strain>
    </source>
</reference>
<dbReference type="AlphaFoldDB" id="A0A975GGI9"/>
<protein>
    <submittedName>
        <fullName evidence="1">Zinc finger domain-containing protein, MqsA-type</fullName>
    </submittedName>
</protein>
<keyword evidence="2" id="KW-1185">Reference proteome</keyword>
<dbReference type="InterPro" id="IPR022453">
    <property type="entry name" value="Znf_MqsA-type"/>
</dbReference>
<organism evidence="1 2">
    <name type="scientific">Desulfonema limicola</name>
    <dbReference type="NCBI Taxonomy" id="45656"/>
    <lineage>
        <taxon>Bacteria</taxon>
        <taxon>Pseudomonadati</taxon>
        <taxon>Thermodesulfobacteriota</taxon>
        <taxon>Desulfobacteria</taxon>
        <taxon>Desulfobacterales</taxon>
        <taxon>Desulfococcaceae</taxon>
        <taxon>Desulfonema</taxon>
    </lineage>
</organism>
<dbReference type="Gene3D" id="3.10.20.860">
    <property type="match status" value="1"/>
</dbReference>
<dbReference type="NCBIfam" id="TIGR03831">
    <property type="entry name" value="YgiT_finger"/>
    <property type="match status" value="1"/>
</dbReference>
<gene>
    <name evidence="1" type="ORF">dnl_25910</name>
</gene>
<dbReference type="InterPro" id="IPR038575">
    <property type="entry name" value="E6_sf"/>
</dbReference>
<dbReference type="Proteomes" id="UP000663720">
    <property type="component" value="Chromosome"/>
</dbReference>
<evidence type="ECO:0000313" key="2">
    <source>
        <dbReference type="Proteomes" id="UP000663720"/>
    </source>
</evidence>
<dbReference type="SUPFAM" id="SSF161229">
    <property type="entry name" value="E6 C-terminal domain-like"/>
    <property type="match status" value="1"/>
</dbReference>
<evidence type="ECO:0000313" key="1">
    <source>
        <dbReference type="EMBL" id="QTA80294.1"/>
    </source>
</evidence>
<sequence length="90" mass="10503">MNEYSECFYCGGIVKEQSLSREIWWKNRLYIFENVPMGVCMQCGEKVIKPKVAKHIDMLLKKRSEPQKILQVPVYRYIPLHAGEPVKSTA</sequence>